<dbReference type="InterPro" id="IPR027417">
    <property type="entry name" value="P-loop_NTPase"/>
</dbReference>
<organism evidence="7">
    <name type="scientific">parvo-like hybrid virus</name>
    <dbReference type="NCBI Taxonomy" id="3367306"/>
    <lineage>
        <taxon>Viruses</taxon>
        <taxon>Monodnaviria</taxon>
        <taxon>Shotokuvirae</taxon>
        <taxon>Cossaviricota</taxon>
        <taxon>Quintoviricetes</taxon>
        <taxon>Piccovirales</taxon>
        <taxon>Parvoviridae</taxon>
    </lineage>
</organism>
<name>A0AB74UDS5_9VIRU</name>
<dbReference type="GO" id="GO:0006260">
    <property type="term" value="P:DNA replication"/>
    <property type="evidence" value="ECO:0007669"/>
    <property type="project" value="UniProtKB-KW"/>
</dbReference>
<sequence length="381" mass="43704">MKTGNGTDDSTFKTKRTLLDCLLGSETNGIEESLSTSLSEASRLAPEAIRTTTRSSTYTSQQSSTIEFRNDQSLRIGTSKKETVTIWCRGTEISLTPDGKITISRSSPKWTQGDYVCMKWGSCRKISSVKRVEEGEEEKRLKVDEILVIMKNMLEEGKDDECFERFPKNYLQWGEKLKSTLKQRRVTACHEGNPHLWVTGYPGTGKTAILAFIYPKAYKKNLYNRFFDLYDPKEHTHIMMEDLDHEAVEKLSINFIKTICDEAGFSIDQKYKTPQLARTTVLVTSNFDIVSIVPEGNGFNQNVVAIGRRFWQIKIYELLRLVQLKLVPKNVQSELKKSGNTDMSRLFMDWDYLTDSPTGKPIKTPHEYQQIIRDYFFALTS</sequence>
<dbReference type="EMBL" id="PQ313122">
    <property type="protein sequence ID" value="XHS97070.1"/>
    <property type="molecule type" value="Genomic_DNA"/>
</dbReference>
<keyword evidence="2" id="KW-1048">Host nucleus</keyword>
<dbReference type="GO" id="GO:0005524">
    <property type="term" value="F:ATP binding"/>
    <property type="evidence" value="ECO:0007669"/>
    <property type="project" value="UniProtKB-KW"/>
</dbReference>
<evidence type="ECO:0000313" key="7">
    <source>
        <dbReference type="EMBL" id="XHS97070.1"/>
    </source>
</evidence>
<evidence type="ECO:0000256" key="2">
    <source>
        <dbReference type="ARBA" id="ARBA00022562"/>
    </source>
</evidence>
<evidence type="ECO:0000256" key="5">
    <source>
        <dbReference type="ARBA" id="ARBA00022840"/>
    </source>
</evidence>
<keyword evidence="5" id="KW-0067">ATP-binding</keyword>
<dbReference type="GO" id="GO:0019079">
    <property type="term" value="P:viral genome replication"/>
    <property type="evidence" value="ECO:0007669"/>
    <property type="project" value="InterPro"/>
</dbReference>
<keyword evidence="3" id="KW-0235">DNA replication</keyword>
<dbReference type="Pfam" id="PF01057">
    <property type="entry name" value="Parvo_NS1"/>
    <property type="match status" value="1"/>
</dbReference>
<protein>
    <submittedName>
        <fullName evidence="7">Nonstructural protein</fullName>
    </submittedName>
</protein>
<keyword evidence="4" id="KW-0547">Nucleotide-binding</keyword>
<evidence type="ECO:0000256" key="3">
    <source>
        <dbReference type="ARBA" id="ARBA00022705"/>
    </source>
</evidence>
<comment type="subcellular location">
    <subcellularLocation>
        <location evidence="1">Host nucleus</location>
    </subcellularLocation>
</comment>
<dbReference type="GO" id="GO:0042025">
    <property type="term" value="C:host cell nucleus"/>
    <property type="evidence" value="ECO:0007669"/>
    <property type="project" value="UniProtKB-SubCell"/>
</dbReference>
<reference evidence="7" key="1">
    <citation type="submission" date="2024-10" db="EMBL/GenBank/DDBJ databases">
        <authorList>
            <person name="Zhao P."/>
            <person name="Su H."/>
            <person name="Dong J."/>
            <person name="Yang F."/>
        </authorList>
    </citation>
    <scope>NUCLEOTIDE SEQUENCE</scope>
    <source>
        <strain evidence="7">SpinColumn07</strain>
    </source>
</reference>
<dbReference type="SUPFAM" id="SSF52540">
    <property type="entry name" value="P-loop containing nucleoside triphosphate hydrolases"/>
    <property type="match status" value="1"/>
</dbReference>
<feature type="domain" description="Parvovirus non-structural protein 1 helicase" evidence="6">
    <location>
        <begin position="196"/>
        <end position="315"/>
    </location>
</feature>
<dbReference type="InterPro" id="IPR001257">
    <property type="entry name" value="Parvovirus_NS1_helicase"/>
</dbReference>
<evidence type="ECO:0000256" key="1">
    <source>
        <dbReference type="ARBA" id="ARBA00004147"/>
    </source>
</evidence>
<evidence type="ECO:0000259" key="6">
    <source>
        <dbReference type="Pfam" id="PF01057"/>
    </source>
</evidence>
<proteinExistence type="predicted"/>
<evidence type="ECO:0000256" key="4">
    <source>
        <dbReference type="ARBA" id="ARBA00022741"/>
    </source>
</evidence>
<dbReference type="Gene3D" id="3.40.50.300">
    <property type="entry name" value="P-loop containing nucleotide triphosphate hydrolases"/>
    <property type="match status" value="1"/>
</dbReference>
<accession>A0AB74UDS5</accession>